<organism evidence="2 3">
    <name type="scientific">Nepenthes gracilis</name>
    <name type="common">Slender pitcher plant</name>
    <dbReference type="NCBI Taxonomy" id="150966"/>
    <lineage>
        <taxon>Eukaryota</taxon>
        <taxon>Viridiplantae</taxon>
        <taxon>Streptophyta</taxon>
        <taxon>Embryophyta</taxon>
        <taxon>Tracheophyta</taxon>
        <taxon>Spermatophyta</taxon>
        <taxon>Magnoliopsida</taxon>
        <taxon>eudicotyledons</taxon>
        <taxon>Gunneridae</taxon>
        <taxon>Pentapetalae</taxon>
        <taxon>Caryophyllales</taxon>
        <taxon>Nepenthaceae</taxon>
        <taxon>Nepenthes</taxon>
    </lineage>
</organism>
<protein>
    <submittedName>
        <fullName evidence="2">Uncharacterized protein</fullName>
    </submittedName>
</protein>
<dbReference type="AlphaFoldDB" id="A0AAD3XQ42"/>
<name>A0AAD3XQ42_NEPGR</name>
<evidence type="ECO:0000313" key="2">
    <source>
        <dbReference type="EMBL" id="GMH13242.1"/>
    </source>
</evidence>
<comment type="caution">
    <text evidence="2">The sequence shown here is derived from an EMBL/GenBank/DDBJ whole genome shotgun (WGS) entry which is preliminary data.</text>
</comment>
<evidence type="ECO:0000256" key="1">
    <source>
        <dbReference type="SAM" id="MobiDB-lite"/>
    </source>
</evidence>
<dbReference type="Gene3D" id="3.10.10.10">
    <property type="entry name" value="HIV Type 1 Reverse Transcriptase, subunit A, domain 1"/>
    <property type="match status" value="1"/>
</dbReference>
<accession>A0AAD3XQ42</accession>
<gene>
    <name evidence="2" type="ORF">Nepgr_015083</name>
</gene>
<dbReference type="EMBL" id="BSYO01000012">
    <property type="protein sequence ID" value="GMH13242.1"/>
    <property type="molecule type" value="Genomic_DNA"/>
</dbReference>
<dbReference type="Proteomes" id="UP001279734">
    <property type="component" value="Unassembled WGS sequence"/>
</dbReference>
<feature type="region of interest" description="Disordered" evidence="1">
    <location>
        <begin position="54"/>
        <end position="88"/>
    </location>
</feature>
<evidence type="ECO:0000313" key="3">
    <source>
        <dbReference type="Proteomes" id="UP001279734"/>
    </source>
</evidence>
<proteinExistence type="predicted"/>
<keyword evidence="3" id="KW-1185">Reference proteome</keyword>
<sequence length="115" mass="13346">MRHCYGQSSRDRLAFKRADIIRLTPTALAKLDDIRSKVQDDVIEVNLEAEAEPRPTYVKMPGLDRSRTPVTDQARPLQATAQPRRMSPEITAKVKEEIERLLNAKFIRPIRYTEW</sequence>
<reference evidence="2" key="1">
    <citation type="submission" date="2023-05" db="EMBL/GenBank/DDBJ databases">
        <title>Nepenthes gracilis genome sequencing.</title>
        <authorList>
            <person name="Fukushima K."/>
        </authorList>
    </citation>
    <scope>NUCLEOTIDE SEQUENCE</scope>
    <source>
        <strain evidence="2">SING2019-196</strain>
    </source>
</reference>